<organism evidence="5">
    <name type="scientific">freshwater metagenome</name>
    <dbReference type="NCBI Taxonomy" id="449393"/>
    <lineage>
        <taxon>unclassified sequences</taxon>
        <taxon>metagenomes</taxon>
        <taxon>ecological metagenomes</taxon>
    </lineage>
</organism>
<dbReference type="FunFam" id="3.30.300.30:FF:000008">
    <property type="entry name" value="2,3-dihydroxybenzoate-AMP ligase"/>
    <property type="match status" value="1"/>
</dbReference>
<dbReference type="GO" id="GO:0016877">
    <property type="term" value="F:ligase activity, forming carbon-sulfur bonds"/>
    <property type="evidence" value="ECO:0007669"/>
    <property type="project" value="UniProtKB-ARBA"/>
</dbReference>
<dbReference type="InterPro" id="IPR042099">
    <property type="entry name" value="ANL_N_sf"/>
</dbReference>
<dbReference type="Pfam" id="PF00501">
    <property type="entry name" value="AMP-binding"/>
    <property type="match status" value="1"/>
</dbReference>
<dbReference type="Gene3D" id="3.40.50.12780">
    <property type="entry name" value="N-terminal domain of ligase-like"/>
    <property type="match status" value="1"/>
</dbReference>
<dbReference type="SUPFAM" id="SSF56801">
    <property type="entry name" value="Acetyl-CoA synthetase-like"/>
    <property type="match status" value="1"/>
</dbReference>
<dbReference type="Pfam" id="PF13193">
    <property type="entry name" value="AMP-binding_C"/>
    <property type="match status" value="1"/>
</dbReference>
<dbReference type="InterPro" id="IPR020845">
    <property type="entry name" value="AMP-binding_CS"/>
</dbReference>
<accession>A0A6J6P9T3</accession>
<dbReference type="PANTHER" id="PTHR43767:SF7">
    <property type="entry name" value="MEDIUM_LONG-CHAIN-FATTY-ACID--COA LIGASE FADD8"/>
    <property type="match status" value="1"/>
</dbReference>
<comment type="similarity">
    <text evidence="1">Belongs to the ATP-dependent AMP-binding enzyme family.</text>
</comment>
<proteinExistence type="inferred from homology"/>
<evidence type="ECO:0000256" key="1">
    <source>
        <dbReference type="ARBA" id="ARBA00006432"/>
    </source>
</evidence>
<dbReference type="AlphaFoldDB" id="A0A6J6P9T3"/>
<gene>
    <name evidence="5" type="ORF">UFOPK2625_00259</name>
</gene>
<feature type="domain" description="AMP-binding enzyme C-terminal" evidence="4">
    <location>
        <begin position="428"/>
        <end position="503"/>
    </location>
</feature>
<dbReference type="InterPro" id="IPR000873">
    <property type="entry name" value="AMP-dep_synth/lig_dom"/>
</dbReference>
<dbReference type="EMBL" id="CAEZXZ010000022">
    <property type="protein sequence ID" value="CAB4696271.1"/>
    <property type="molecule type" value="Genomic_DNA"/>
</dbReference>
<protein>
    <submittedName>
        <fullName evidence="5">Unannotated protein</fullName>
    </submittedName>
</protein>
<evidence type="ECO:0000256" key="2">
    <source>
        <dbReference type="ARBA" id="ARBA00022598"/>
    </source>
</evidence>
<sequence length="519" mass="56619">MDVGRLVARSMRRYRDRIALDGPEGASTFGRTGSRVMQLARGLRALGLETGDRVLDLQSNQNTYIETDLGISTAGLCRVALNYRLHPTDWVRIATDCTPKVLILDAKFWDDSEGVRAMVDHVIVINGGAGGADGAAPYESFLENQSTEPLLLNVDPDALVSLNYSSGTTGNPKGAIRTHRNRMASLHNIVTDFLGKVPDERSCWLHAGPVTHTSGLFVLPYFTFGAQQIVHAKFEPESLVDAFENRGANATALVPTMVARLLAMPDISLERMANLEILGYAGAPMPPEQIRQCFERITPRMSQYYGLVEAIPPVTVLGPADHRRGIEGDTEILTSAGLPCNGVEIRIVDELGQDVPTGEVGEVITRGDHVMRGYYGQAGQDPTVTKAVRDGWLYTGDLGKCDADERLFLVDRKGDMIISGGYNIYPREIEDVIAEVPGVHEVAVIGVEDPDWGQHVTAMITVTVGASVTVDQVLEHCKSRMASYKKPKDVRIVAEFPLNSTGKIAKKVLREQLNSEVAQ</sequence>
<name>A0A6J6P9T3_9ZZZZ</name>
<dbReference type="PANTHER" id="PTHR43767">
    <property type="entry name" value="LONG-CHAIN-FATTY-ACID--COA LIGASE"/>
    <property type="match status" value="1"/>
</dbReference>
<keyword evidence="2" id="KW-0436">Ligase</keyword>
<dbReference type="InterPro" id="IPR045851">
    <property type="entry name" value="AMP-bd_C_sf"/>
</dbReference>
<dbReference type="PROSITE" id="PS00455">
    <property type="entry name" value="AMP_BINDING"/>
    <property type="match status" value="1"/>
</dbReference>
<dbReference type="InterPro" id="IPR050237">
    <property type="entry name" value="ATP-dep_AMP-bd_enzyme"/>
</dbReference>
<evidence type="ECO:0000259" key="4">
    <source>
        <dbReference type="Pfam" id="PF13193"/>
    </source>
</evidence>
<evidence type="ECO:0000259" key="3">
    <source>
        <dbReference type="Pfam" id="PF00501"/>
    </source>
</evidence>
<evidence type="ECO:0000313" key="5">
    <source>
        <dbReference type="EMBL" id="CAB4696271.1"/>
    </source>
</evidence>
<dbReference type="InterPro" id="IPR025110">
    <property type="entry name" value="AMP-bd_C"/>
</dbReference>
<reference evidence="5" key="1">
    <citation type="submission" date="2020-05" db="EMBL/GenBank/DDBJ databases">
        <authorList>
            <person name="Chiriac C."/>
            <person name="Salcher M."/>
            <person name="Ghai R."/>
            <person name="Kavagutti S V."/>
        </authorList>
    </citation>
    <scope>NUCLEOTIDE SEQUENCE</scope>
</reference>
<feature type="domain" description="AMP-dependent synthetase/ligase" evidence="3">
    <location>
        <begin position="8"/>
        <end position="375"/>
    </location>
</feature>
<dbReference type="Gene3D" id="3.30.300.30">
    <property type="match status" value="1"/>
</dbReference>